<evidence type="ECO:0000256" key="7">
    <source>
        <dbReference type="ARBA" id="ARBA00023012"/>
    </source>
</evidence>
<keyword evidence="8" id="KW-0812">Transmembrane</keyword>
<keyword evidence="3" id="KW-0808">Transferase</keyword>
<dbReference type="EC" id="2.7.13.3" evidence="2"/>
<feature type="domain" description="Histidine kinase" evidence="9">
    <location>
        <begin position="248"/>
        <end position="460"/>
    </location>
</feature>
<evidence type="ECO:0000256" key="1">
    <source>
        <dbReference type="ARBA" id="ARBA00000085"/>
    </source>
</evidence>
<dbReference type="InterPro" id="IPR003594">
    <property type="entry name" value="HATPase_dom"/>
</dbReference>
<keyword evidence="4" id="KW-0547">Nucleotide-binding</keyword>
<feature type="transmembrane region" description="Helical" evidence="8">
    <location>
        <begin position="26"/>
        <end position="48"/>
    </location>
</feature>
<dbReference type="SUPFAM" id="SSF55874">
    <property type="entry name" value="ATPase domain of HSP90 chaperone/DNA topoisomerase II/histidine kinase"/>
    <property type="match status" value="1"/>
</dbReference>
<organism evidence="10">
    <name type="scientific">Sphingomonas psychrotolerans</name>
    <dbReference type="NCBI Taxonomy" id="1327635"/>
    <lineage>
        <taxon>Bacteria</taxon>
        <taxon>Pseudomonadati</taxon>
        <taxon>Pseudomonadota</taxon>
        <taxon>Alphaproteobacteria</taxon>
        <taxon>Sphingomonadales</taxon>
        <taxon>Sphingomonadaceae</taxon>
        <taxon>Sphingomonas</taxon>
    </lineage>
</organism>
<comment type="catalytic activity">
    <reaction evidence="1">
        <text>ATP + protein L-histidine = ADP + protein N-phospho-L-histidine.</text>
        <dbReference type="EC" id="2.7.13.3"/>
    </reaction>
</comment>
<evidence type="ECO:0000313" key="10">
    <source>
        <dbReference type="EMBL" id="MDT8757122.1"/>
    </source>
</evidence>
<dbReference type="Pfam" id="PF02518">
    <property type="entry name" value="HATPase_c"/>
    <property type="match status" value="1"/>
</dbReference>
<dbReference type="SMART" id="SM00387">
    <property type="entry name" value="HATPase_c"/>
    <property type="match status" value="1"/>
</dbReference>
<dbReference type="InterPro" id="IPR036890">
    <property type="entry name" value="HATPase_C_sf"/>
</dbReference>
<dbReference type="PANTHER" id="PTHR43065">
    <property type="entry name" value="SENSOR HISTIDINE KINASE"/>
    <property type="match status" value="1"/>
</dbReference>
<keyword evidence="5" id="KW-0418">Kinase</keyword>
<reference evidence="10" key="1">
    <citation type="submission" date="2022-04" db="EMBL/GenBank/DDBJ databases">
        <title>Tomato heritable bacteria conferring resistance against bacterial wilt.</title>
        <authorList>
            <person name="Yin J."/>
        </authorList>
    </citation>
    <scope>NUCLEOTIDE SEQUENCE</scope>
    <source>
        <strain evidence="10">Cra20</strain>
    </source>
</reference>
<feature type="transmembrane region" description="Helical" evidence="8">
    <location>
        <begin position="54"/>
        <end position="72"/>
    </location>
</feature>
<evidence type="ECO:0000256" key="5">
    <source>
        <dbReference type="ARBA" id="ARBA00022777"/>
    </source>
</evidence>
<dbReference type="PROSITE" id="PS50109">
    <property type="entry name" value="HIS_KIN"/>
    <property type="match status" value="1"/>
</dbReference>
<keyword evidence="7" id="KW-0902">Two-component regulatory system</keyword>
<evidence type="ECO:0000259" key="9">
    <source>
        <dbReference type="PROSITE" id="PS50109"/>
    </source>
</evidence>
<dbReference type="InterPro" id="IPR005467">
    <property type="entry name" value="His_kinase_dom"/>
</dbReference>
<dbReference type="Gene3D" id="3.30.565.10">
    <property type="entry name" value="Histidine kinase-like ATPase, C-terminal domain"/>
    <property type="match status" value="1"/>
</dbReference>
<dbReference type="InterPro" id="IPR004358">
    <property type="entry name" value="Sig_transdc_His_kin-like_C"/>
</dbReference>
<evidence type="ECO:0000256" key="6">
    <source>
        <dbReference type="ARBA" id="ARBA00022840"/>
    </source>
</evidence>
<evidence type="ECO:0000256" key="2">
    <source>
        <dbReference type="ARBA" id="ARBA00012438"/>
    </source>
</evidence>
<comment type="caution">
    <text evidence="10">The sequence shown here is derived from an EMBL/GenBank/DDBJ whole genome shotgun (WGS) entry which is preliminary data.</text>
</comment>
<protein>
    <recommendedName>
        <fullName evidence="2">histidine kinase</fullName>
        <ecNumber evidence="2">2.7.13.3</ecNumber>
    </recommendedName>
</protein>
<evidence type="ECO:0000256" key="4">
    <source>
        <dbReference type="ARBA" id="ARBA00022741"/>
    </source>
</evidence>
<gene>
    <name evidence="10" type="ORF">MZO42_00280</name>
</gene>
<evidence type="ECO:0000256" key="3">
    <source>
        <dbReference type="ARBA" id="ARBA00022679"/>
    </source>
</evidence>
<keyword evidence="8" id="KW-1133">Transmembrane helix</keyword>
<name>A0ABU3MXS1_9SPHN</name>
<dbReference type="EMBL" id="JALMLT010000001">
    <property type="protein sequence ID" value="MDT8757122.1"/>
    <property type="molecule type" value="Genomic_DNA"/>
</dbReference>
<sequence length="460" mass="48694">MRRTNSASPAPRSTGEWRSMGFDQRFTIGLIAWIAALVTALLACIAALLTPDLAAARIVALAIAVAAFAGLWRHVTRTNRTIARFLEALKFGDTALQFETQGGAGFGELGGSLNEALARFRGDQDRVAGELRYLDALIDDMPVAVLTVSAGGNVTLANKAARRLFAGEHGTLPGDFAVYGATFASRLANASQSEELLILNIAGRPQRMLVKAATLERLGQRTRAISVQPIQGTLDAVEMAAQTDLVRVLTHEILNSLTPVTSLAATAAELLGDPDLAADPRIGDARSAVETLSRRARGLSNFIEAYRTVAQTPEVKRQRFAARPWADELSRLFAAKAAEVPVSVHVAPDTLALDADPDLLAQVVINLMQNAAQAMANTGKPPHLTLRLIGDAGAIIIQVEDNGPGVPESLRQDVFLPFFTTRAAGTGVGLNLARQIVIAHGGTIDVTDAPGGGALFRIVL</sequence>
<keyword evidence="8" id="KW-0472">Membrane</keyword>
<proteinExistence type="predicted"/>
<dbReference type="GO" id="GO:0005524">
    <property type="term" value="F:ATP binding"/>
    <property type="evidence" value="ECO:0007669"/>
    <property type="project" value="UniProtKB-KW"/>
</dbReference>
<dbReference type="PRINTS" id="PR00344">
    <property type="entry name" value="BCTRLSENSOR"/>
</dbReference>
<dbReference type="PANTHER" id="PTHR43065:SF46">
    <property type="entry name" value="C4-DICARBOXYLATE TRANSPORT SENSOR PROTEIN DCTB"/>
    <property type="match status" value="1"/>
</dbReference>
<keyword evidence="6 10" id="KW-0067">ATP-binding</keyword>
<evidence type="ECO:0000256" key="8">
    <source>
        <dbReference type="SAM" id="Phobius"/>
    </source>
</evidence>
<accession>A0ABU3MXS1</accession>